<name>L8J6A5_9GAMM</name>
<dbReference type="OrthoDB" id="9802987at2"/>
<dbReference type="GO" id="GO:0000030">
    <property type="term" value="F:mannosyltransferase activity"/>
    <property type="evidence" value="ECO:0007669"/>
    <property type="project" value="TreeGrafter"/>
</dbReference>
<dbReference type="InterPro" id="IPR029044">
    <property type="entry name" value="Nucleotide-diphossugar_trans"/>
</dbReference>
<keyword evidence="1 2" id="KW-0808">Transferase</keyword>
<dbReference type="RefSeq" id="WP_007468569.1">
    <property type="nucleotide sequence ID" value="NZ_AMZO01000030.1"/>
</dbReference>
<dbReference type="PANTHER" id="PTHR32385">
    <property type="entry name" value="MANNOSYL PHOSPHORYLINOSITOL CERAMIDE SYNTHASE"/>
    <property type="match status" value="1"/>
</dbReference>
<dbReference type="Proteomes" id="UP000011134">
    <property type="component" value="Unassembled WGS sequence"/>
</dbReference>
<keyword evidence="2" id="KW-0328">Glycosyltransferase</keyword>
<organism evidence="2 3">
    <name type="scientific">Photobacterium marinum</name>
    <dbReference type="NCBI Taxonomy" id="1056511"/>
    <lineage>
        <taxon>Bacteria</taxon>
        <taxon>Pseudomonadati</taxon>
        <taxon>Pseudomonadota</taxon>
        <taxon>Gammaproteobacteria</taxon>
        <taxon>Vibrionales</taxon>
        <taxon>Vibrionaceae</taxon>
        <taxon>Photobacterium</taxon>
    </lineage>
</organism>
<evidence type="ECO:0000313" key="3">
    <source>
        <dbReference type="Proteomes" id="UP000011134"/>
    </source>
</evidence>
<protein>
    <submittedName>
        <fullName evidence="2">Putative mannosyltransferase involved in polysaccharide biosynthesis</fullName>
    </submittedName>
</protein>
<dbReference type="Pfam" id="PF04488">
    <property type="entry name" value="Gly_transf_sug"/>
    <property type="match status" value="1"/>
</dbReference>
<dbReference type="PATRIC" id="fig|1056511.3.peg.3781"/>
<dbReference type="InterPro" id="IPR051706">
    <property type="entry name" value="Glycosyltransferase_domain"/>
</dbReference>
<gene>
    <name evidence="2" type="ORF">C942_02858</name>
</gene>
<accession>L8J6A5</accession>
<dbReference type="InterPro" id="IPR007577">
    <property type="entry name" value="GlycoTrfase_DXD_sugar-bd_CS"/>
</dbReference>
<proteinExistence type="predicted"/>
<reference evidence="2 3" key="1">
    <citation type="submission" date="2012-12" db="EMBL/GenBank/DDBJ databases">
        <title>Genome Assembly of Photobacterium sp. AK15.</title>
        <authorList>
            <person name="Khatri I."/>
            <person name="Vaidya B."/>
            <person name="Srinivas T.N.R."/>
            <person name="Subramanian S."/>
            <person name="Pinnaka A."/>
        </authorList>
    </citation>
    <scope>NUCLEOTIDE SEQUENCE [LARGE SCALE GENOMIC DNA]</scope>
    <source>
        <strain evidence="2 3">AK15</strain>
    </source>
</reference>
<dbReference type="PANTHER" id="PTHR32385:SF15">
    <property type="entry name" value="INOSITOL PHOSPHOCERAMIDE MANNOSYLTRANSFERASE 1"/>
    <property type="match status" value="1"/>
</dbReference>
<comment type="caution">
    <text evidence="2">The sequence shown here is derived from an EMBL/GenBank/DDBJ whole genome shotgun (WGS) entry which is preliminary data.</text>
</comment>
<dbReference type="EMBL" id="AMZO01000030">
    <property type="protein sequence ID" value="ELR64276.1"/>
    <property type="molecule type" value="Genomic_DNA"/>
</dbReference>
<dbReference type="AlphaFoldDB" id="L8J6A5"/>
<dbReference type="GO" id="GO:0051999">
    <property type="term" value="P:mannosyl-inositol phosphorylceramide biosynthetic process"/>
    <property type="evidence" value="ECO:0007669"/>
    <property type="project" value="TreeGrafter"/>
</dbReference>
<sequence>MAINKVIHAVWLGGKLNSFSSACIDDWDKQGYTYKLWKDSDPFVVKLINECEFARECYERKLYAFVTDYLRLKILSLEGGLYLDTDVTINKDPFPLFENVQFAAGWENERNLCNAVIYATTESKILSKLIYFYEHEIMRSPLYMGPEILTTKLVEQDFQHVEACTLFEQAYFYAYDGTTVQENNEIERYLTHWYQHSWKDSKGMSFIKSKHQGFFGKLYTYQKSFFRLRHKK</sequence>
<evidence type="ECO:0000256" key="1">
    <source>
        <dbReference type="ARBA" id="ARBA00022679"/>
    </source>
</evidence>
<dbReference type="SUPFAM" id="SSF53448">
    <property type="entry name" value="Nucleotide-diphospho-sugar transferases"/>
    <property type="match status" value="1"/>
</dbReference>
<dbReference type="GO" id="GO:0016020">
    <property type="term" value="C:membrane"/>
    <property type="evidence" value="ECO:0007669"/>
    <property type="project" value="GOC"/>
</dbReference>
<evidence type="ECO:0000313" key="2">
    <source>
        <dbReference type="EMBL" id="ELR64276.1"/>
    </source>
</evidence>
<dbReference type="Gene3D" id="3.90.550.20">
    <property type="match status" value="1"/>
</dbReference>
<keyword evidence="3" id="KW-1185">Reference proteome</keyword>